<name>A0ABM4GCK2_DROKI</name>
<evidence type="ECO:0000256" key="5">
    <source>
        <dbReference type="ARBA" id="ARBA00022829"/>
    </source>
</evidence>
<protein>
    <submittedName>
        <fullName evidence="13">Shugoshin isoform X1</fullName>
    </submittedName>
</protein>
<gene>
    <name evidence="13" type="primary">mei-S332</name>
</gene>
<organism evidence="12 13">
    <name type="scientific">Drosophila kikkawai</name>
    <name type="common">Fruit fly</name>
    <dbReference type="NCBI Taxonomy" id="30033"/>
    <lineage>
        <taxon>Eukaryota</taxon>
        <taxon>Metazoa</taxon>
        <taxon>Ecdysozoa</taxon>
        <taxon>Arthropoda</taxon>
        <taxon>Hexapoda</taxon>
        <taxon>Insecta</taxon>
        <taxon>Pterygota</taxon>
        <taxon>Neoptera</taxon>
        <taxon>Endopterygota</taxon>
        <taxon>Diptera</taxon>
        <taxon>Brachycera</taxon>
        <taxon>Muscomorpha</taxon>
        <taxon>Ephydroidea</taxon>
        <taxon>Drosophilidae</taxon>
        <taxon>Drosophila</taxon>
        <taxon>Sophophora</taxon>
    </lineage>
</organism>
<keyword evidence="8" id="KW-0137">Centromere</keyword>
<reference evidence="12" key="1">
    <citation type="submission" date="2025-05" db="UniProtKB">
        <authorList>
            <consortium name="RefSeq"/>
        </authorList>
    </citation>
    <scope>NUCLEOTIDE SEQUENCE [LARGE SCALE GENOMIC DNA]</scope>
    <source>
        <strain evidence="12">14028-0561.14</strain>
    </source>
</reference>
<feature type="compositionally biased region" description="Acidic residues" evidence="10">
    <location>
        <begin position="397"/>
        <end position="406"/>
    </location>
</feature>
<dbReference type="RefSeq" id="XP_070140439.1">
    <property type="nucleotide sequence ID" value="XM_070284338.1"/>
</dbReference>
<keyword evidence="6 9" id="KW-0175">Coiled coil</keyword>
<dbReference type="Pfam" id="PF07558">
    <property type="entry name" value="Shugoshin_N"/>
    <property type="match status" value="1"/>
</dbReference>
<feature type="region of interest" description="Disordered" evidence="10">
    <location>
        <begin position="77"/>
        <end position="126"/>
    </location>
</feature>
<feature type="region of interest" description="Disordered" evidence="10">
    <location>
        <begin position="428"/>
        <end position="447"/>
    </location>
</feature>
<evidence type="ECO:0000256" key="10">
    <source>
        <dbReference type="SAM" id="MobiDB-lite"/>
    </source>
</evidence>
<evidence type="ECO:0000256" key="3">
    <source>
        <dbReference type="ARBA" id="ARBA00022454"/>
    </source>
</evidence>
<keyword evidence="4" id="KW-0132">Cell division</keyword>
<keyword evidence="12" id="KW-1185">Reference proteome</keyword>
<evidence type="ECO:0000256" key="8">
    <source>
        <dbReference type="ARBA" id="ARBA00023328"/>
    </source>
</evidence>
<evidence type="ECO:0000256" key="9">
    <source>
        <dbReference type="SAM" id="Coils"/>
    </source>
</evidence>
<feature type="domain" description="Shugoshin N-terminal coiled-coil" evidence="11">
    <location>
        <begin position="6"/>
        <end position="47"/>
    </location>
</feature>
<feature type="region of interest" description="Disordered" evidence="10">
    <location>
        <begin position="575"/>
        <end position="630"/>
    </location>
</feature>
<comment type="subcellular location">
    <subcellularLocation>
        <location evidence="1">Chromosome</location>
        <location evidence="1">Centromere</location>
    </subcellularLocation>
</comment>
<dbReference type="GeneID" id="108085072"/>
<feature type="compositionally biased region" description="Polar residues" evidence="10">
    <location>
        <begin position="101"/>
        <end position="116"/>
    </location>
</feature>
<dbReference type="Proteomes" id="UP001652661">
    <property type="component" value="Chromosome 2R"/>
</dbReference>
<sequence length="630" mass="69343">MASKVEQQYKLLNAQLMDHVQKQRMELGLYKKEVTNLRRENMELRQARILENYRMRQDHICFLKCFMRRMDIDLASLADSTPPESPAGQRRRSSKEMCQEMRQSSALACSTRTVSPSRHRDTMAKAPNMAPKITLTTSSQSGAEIENDVSSALAFTVISEESNEESSFMHTTPQRLVPIANNSACARTLAVSPRRSGKITEKPTEAPRLAPTTPQRVVQKAEDSASALAGKPKMFSPTRRRGKTTEKPTEAPRLAQPTTPQRVLQKANDGASASALACSPRRRGKTTEKPTEAPRLAQPKTPQRVVQKAEDSASALAGSSKIFSPTRRRGKTTEKPKEVPGLAQPTTPQRVVQKANDGASASALAGSPKTCPGIVPEEPNKDPKLTNTPLPGREENVENDGSSDEEIIVDDSLAGTIMADYSLGLDLTQDETSSSDSSFDNFSPPRRPLRLIDQNVKASGRMKTRSSARAKEPLLLDTDNATKEQPSIQVPRLVLTPASPKRDDSLMGSPSFRSQASQLKRSLFERNFHMRASNTSTPIANRSSPEHTITTAKETSEILARSSIFQPTVRIRKLKSEPGAEQTTDLSTTCHSSSSSNQRPSRRCRPTKLSEPSLRDKLRNPSVGKKKNKE</sequence>
<feature type="coiled-coil region" evidence="9">
    <location>
        <begin position="2"/>
        <end position="47"/>
    </location>
</feature>
<accession>A0ABM4GCK2</accession>
<feature type="compositionally biased region" description="Low complexity" evidence="10">
    <location>
        <begin position="583"/>
        <end position="599"/>
    </location>
</feature>
<evidence type="ECO:0000256" key="2">
    <source>
        <dbReference type="ARBA" id="ARBA00010845"/>
    </source>
</evidence>
<proteinExistence type="inferred from homology"/>
<evidence type="ECO:0000313" key="12">
    <source>
        <dbReference type="Proteomes" id="UP001652661"/>
    </source>
</evidence>
<feature type="region of interest" description="Disordered" evidence="10">
    <location>
        <begin position="189"/>
        <end position="406"/>
    </location>
</feature>
<keyword evidence="7" id="KW-0131">Cell cycle</keyword>
<evidence type="ECO:0000256" key="7">
    <source>
        <dbReference type="ARBA" id="ARBA00023306"/>
    </source>
</evidence>
<evidence type="ECO:0000259" key="11">
    <source>
        <dbReference type="Pfam" id="PF07558"/>
    </source>
</evidence>
<evidence type="ECO:0000256" key="6">
    <source>
        <dbReference type="ARBA" id="ARBA00023054"/>
    </source>
</evidence>
<evidence type="ECO:0000256" key="4">
    <source>
        <dbReference type="ARBA" id="ARBA00022618"/>
    </source>
</evidence>
<evidence type="ECO:0000313" key="13">
    <source>
        <dbReference type="RefSeq" id="XP_070140439.1"/>
    </source>
</evidence>
<feature type="compositionally biased region" description="Low complexity" evidence="10">
    <location>
        <begin position="434"/>
        <end position="443"/>
    </location>
</feature>
<dbReference type="InterPro" id="IPR011516">
    <property type="entry name" value="Shugoshin_N"/>
</dbReference>
<reference evidence="13" key="2">
    <citation type="submission" date="2025-08" db="UniProtKB">
        <authorList>
            <consortium name="RefSeq"/>
        </authorList>
    </citation>
    <scope>IDENTIFICATION</scope>
    <source>
        <strain evidence="13">14028-0561.14</strain>
        <tissue evidence="13">Whole fly</tissue>
    </source>
</reference>
<keyword evidence="5" id="KW-0159">Chromosome partition</keyword>
<evidence type="ECO:0000256" key="1">
    <source>
        <dbReference type="ARBA" id="ARBA00004584"/>
    </source>
</evidence>
<keyword evidence="3" id="KW-0158">Chromosome</keyword>
<feature type="region of interest" description="Disordered" evidence="10">
    <location>
        <begin position="497"/>
        <end position="518"/>
    </location>
</feature>
<comment type="similarity">
    <text evidence="2">Belongs to the shugoshin family.</text>
</comment>